<gene>
    <name evidence="8" type="ORF">WJX81_008289</name>
</gene>
<comment type="subcellular location">
    <subcellularLocation>
        <location evidence="1">Cytoplasm</location>
    </subcellularLocation>
</comment>
<dbReference type="InterPro" id="IPR003783">
    <property type="entry name" value="Regulatory_RecX"/>
</dbReference>
<evidence type="ECO:0000259" key="7">
    <source>
        <dbReference type="Pfam" id="PF21982"/>
    </source>
</evidence>
<comment type="similarity">
    <text evidence="2">Belongs to the RecX family.</text>
</comment>
<dbReference type="GO" id="GO:0005737">
    <property type="term" value="C:cytoplasm"/>
    <property type="evidence" value="ECO:0007669"/>
    <property type="project" value="UniProtKB-SubCell"/>
</dbReference>
<evidence type="ECO:0000256" key="5">
    <source>
        <dbReference type="SAM" id="MobiDB-lite"/>
    </source>
</evidence>
<comment type="caution">
    <text evidence="8">The sequence shown here is derived from an EMBL/GenBank/DDBJ whole genome shotgun (WGS) entry which is preliminary data.</text>
</comment>
<accession>A0AAW1SLQ8</accession>
<feature type="domain" description="RecX second three-helical" evidence="6">
    <location>
        <begin position="78"/>
        <end position="119"/>
    </location>
</feature>
<evidence type="ECO:0000313" key="9">
    <source>
        <dbReference type="Proteomes" id="UP001445335"/>
    </source>
</evidence>
<dbReference type="PANTHER" id="PTHR33602:SF1">
    <property type="entry name" value="REGULATORY PROTEIN RECX FAMILY PROTEIN"/>
    <property type="match status" value="1"/>
</dbReference>
<dbReference type="Gene3D" id="1.10.10.10">
    <property type="entry name" value="Winged helix-like DNA-binding domain superfamily/Winged helix DNA-binding domain"/>
    <property type="match status" value="2"/>
</dbReference>
<dbReference type="Proteomes" id="UP001445335">
    <property type="component" value="Unassembled WGS sequence"/>
</dbReference>
<evidence type="ECO:0000256" key="1">
    <source>
        <dbReference type="ARBA" id="ARBA00004496"/>
    </source>
</evidence>
<organism evidence="8 9">
    <name type="scientific">Elliptochloris bilobata</name>
    <dbReference type="NCBI Taxonomy" id="381761"/>
    <lineage>
        <taxon>Eukaryota</taxon>
        <taxon>Viridiplantae</taxon>
        <taxon>Chlorophyta</taxon>
        <taxon>core chlorophytes</taxon>
        <taxon>Trebouxiophyceae</taxon>
        <taxon>Trebouxiophyceae incertae sedis</taxon>
        <taxon>Elliptochloris clade</taxon>
        <taxon>Elliptochloris</taxon>
    </lineage>
</organism>
<evidence type="ECO:0000256" key="3">
    <source>
        <dbReference type="ARBA" id="ARBA00018111"/>
    </source>
</evidence>
<dbReference type="PANTHER" id="PTHR33602">
    <property type="entry name" value="REGULATORY PROTEIN RECX FAMILY PROTEIN"/>
    <property type="match status" value="1"/>
</dbReference>
<keyword evidence="9" id="KW-1185">Reference proteome</keyword>
<proteinExistence type="inferred from homology"/>
<dbReference type="InterPro" id="IPR053924">
    <property type="entry name" value="RecX_HTH_2nd"/>
</dbReference>
<reference evidence="8 9" key="1">
    <citation type="journal article" date="2024" name="Nat. Commun.">
        <title>Phylogenomics reveals the evolutionary origins of lichenization in chlorophyte algae.</title>
        <authorList>
            <person name="Puginier C."/>
            <person name="Libourel C."/>
            <person name="Otte J."/>
            <person name="Skaloud P."/>
            <person name="Haon M."/>
            <person name="Grisel S."/>
            <person name="Petersen M."/>
            <person name="Berrin J.G."/>
            <person name="Delaux P.M."/>
            <person name="Dal Grande F."/>
            <person name="Keller J."/>
        </authorList>
    </citation>
    <scope>NUCLEOTIDE SEQUENCE [LARGE SCALE GENOMIC DNA]</scope>
    <source>
        <strain evidence="8 9">SAG 245.80</strain>
    </source>
</reference>
<dbReference type="AlphaFoldDB" id="A0AAW1SLQ8"/>
<name>A0AAW1SLQ8_9CHLO</name>
<dbReference type="GO" id="GO:0006282">
    <property type="term" value="P:regulation of DNA repair"/>
    <property type="evidence" value="ECO:0007669"/>
    <property type="project" value="InterPro"/>
</dbReference>
<feature type="compositionally biased region" description="Basic and acidic residues" evidence="5">
    <location>
        <begin position="1"/>
        <end position="15"/>
    </location>
</feature>
<evidence type="ECO:0000313" key="8">
    <source>
        <dbReference type="EMBL" id="KAK9846645.1"/>
    </source>
</evidence>
<dbReference type="EMBL" id="JALJOU010000001">
    <property type="protein sequence ID" value="KAK9846645.1"/>
    <property type="molecule type" value="Genomic_DNA"/>
</dbReference>
<dbReference type="InterPro" id="IPR053926">
    <property type="entry name" value="RecX_HTH_1st"/>
</dbReference>
<sequence length="177" mass="19825">MPYDKDPHDPWGKDSDVEDDYSPPLEKQFDNAKASAAASLSYRPHSRAELKLKLRDKGFDSALAARALDRLEELGMLSDAQFAETFARSKWRQARWAPSRIRMELLRRGLAKADIETGLHAVFGSNLNSVTLCPPDAEECDLDDAVHEPERLDRQLLEAGPSKHLSKGQIHFADVDA</sequence>
<feature type="region of interest" description="Disordered" evidence="5">
    <location>
        <begin position="1"/>
        <end position="26"/>
    </location>
</feature>
<evidence type="ECO:0000256" key="2">
    <source>
        <dbReference type="ARBA" id="ARBA00009695"/>
    </source>
</evidence>
<feature type="domain" description="RecX first three-helical" evidence="7">
    <location>
        <begin position="32"/>
        <end position="71"/>
    </location>
</feature>
<evidence type="ECO:0000256" key="4">
    <source>
        <dbReference type="ARBA" id="ARBA00022490"/>
    </source>
</evidence>
<dbReference type="Pfam" id="PF02631">
    <property type="entry name" value="RecX_HTH2"/>
    <property type="match status" value="1"/>
</dbReference>
<dbReference type="InterPro" id="IPR036388">
    <property type="entry name" value="WH-like_DNA-bd_sf"/>
</dbReference>
<protein>
    <recommendedName>
        <fullName evidence="3">Regulatory protein RecX</fullName>
    </recommendedName>
</protein>
<evidence type="ECO:0000259" key="6">
    <source>
        <dbReference type="Pfam" id="PF02631"/>
    </source>
</evidence>
<dbReference type="Pfam" id="PF21982">
    <property type="entry name" value="RecX_HTH1"/>
    <property type="match status" value="1"/>
</dbReference>
<keyword evidence="4" id="KW-0963">Cytoplasm</keyword>